<dbReference type="Gene3D" id="3.40.30.10">
    <property type="entry name" value="Glutaredoxin"/>
    <property type="match status" value="1"/>
</dbReference>
<dbReference type="InterPro" id="IPR050553">
    <property type="entry name" value="Thioredoxin_ResA/DsbE_sf"/>
</dbReference>
<name>A0A316EGZ8_9BACT</name>
<dbReference type="PANTHER" id="PTHR42852:SF6">
    <property type="entry name" value="THIOL:DISULFIDE INTERCHANGE PROTEIN DSBE"/>
    <property type="match status" value="1"/>
</dbReference>
<keyword evidence="8" id="KW-1185">Reference proteome</keyword>
<reference evidence="7 8" key="1">
    <citation type="submission" date="2018-05" db="EMBL/GenBank/DDBJ databases">
        <title>Genomic Encyclopedia of Archaeal and Bacterial Type Strains, Phase II (KMG-II): from individual species to whole genera.</title>
        <authorList>
            <person name="Goeker M."/>
        </authorList>
    </citation>
    <scope>NUCLEOTIDE SEQUENCE [LARGE SCALE GENOMIC DNA]</scope>
    <source>
        <strain evidence="7 8">DSM 22214</strain>
    </source>
</reference>
<dbReference type="PROSITE" id="PS51352">
    <property type="entry name" value="THIOREDOXIN_2"/>
    <property type="match status" value="1"/>
</dbReference>
<evidence type="ECO:0000313" key="7">
    <source>
        <dbReference type="EMBL" id="PWK29034.1"/>
    </source>
</evidence>
<dbReference type="Proteomes" id="UP000245489">
    <property type="component" value="Unassembled WGS sequence"/>
</dbReference>
<feature type="domain" description="Thioredoxin" evidence="6">
    <location>
        <begin position="252"/>
        <end position="390"/>
    </location>
</feature>
<keyword evidence="2" id="KW-0201">Cytochrome c-type biogenesis</keyword>
<dbReference type="EMBL" id="QGGO01000002">
    <property type="protein sequence ID" value="PWK29034.1"/>
    <property type="molecule type" value="Genomic_DNA"/>
</dbReference>
<dbReference type="AlphaFoldDB" id="A0A316EGZ8"/>
<dbReference type="SUPFAM" id="SSF52833">
    <property type="entry name" value="Thioredoxin-like"/>
    <property type="match status" value="1"/>
</dbReference>
<dbReference type="GO" id="GO:0017004">
    <property type="term" value="P:cytochrome complex assembly"/>
    <property type="evidence" value="ECO:0007669"/>
    <property type="project" value="UniProtKB-KW"/>
</dbReference>
<evidence type="ECO:0000256" key="1">
    <source>
        <dbReference type="ARBA" id="ARBA00004196"/>
    </source>
</evidence>
<dbReference type="InterPro" id="IPR013766">
    <property type="entry name" value="Thioredoxin_domain"/>
</dbReference>
<dbReference type="InterPro" id="IPR025380">
    <property type="entry name" value="DUF4369"/>
</dbReference>
<evidence type="ECO:0000256" key="2">
    <source>
        <dbReference type="ARBA" id="ARBA00022748"/>
    </source>
</evidence>
<protein>
    <submittedName>
        <fullName evidence="7">Peroxiredoxin</fullName>
    </submittedName>
</protein>
<keyword evidence="3" id="KW-1015">Disulfide bond</keyword>
<evidence type="ECO:0000313" key="8">
    <source>
        <dbReference type="Proteomes" id="UP000245489"/>
    </source>
</evidence>
<accession>A0A316EGZ8</accession>
<feature type="coiled-coil region" evidence="5">
    <location>
        <begin position="146"/>
        <end position="185"/>
    </location>
</feature>
<dbReference type="CDD" id="cd02966">
    <property type="entry name" value="TlpA_like_family"/>
    <property type="match status" value="1"/>
</dbReference>
<keyword evidence="4" id="KW-0676">Redox-active center</keyword>
<evidence type="ECO:0000256" key="4">
    <source>
        <dbReference type="ARBA" id="ARBA00023284"/>
    </source>
</evidence>
<dbReference type="PROSITE" id="PS00194">
    <property type="entry name" value="THIOREDOXIN_1"/>
    <property type="match status" value="1"/>
</dbReference>
<dbReference type="PANTHER" id="PTHR42852">
    <property type="entry name" value="THIOL:DISULFIDE INTERCHANGE PROTEIN DSBE"/>
    <property type="match status" value="1"/>
</dbReference>
<proteinExistence type="predicted"/>
<sequence length="390" mass="43688">MTDKAVRITYMKKLFLGVIFAMISTITFGQGSKPVAITGKVNNVVPDKKVYLQFINGRGTPVTMDSANVAVDKTFKFNANIIDGGGYYLLNFFGMELSQKILLILEGGETINIIADGMDLPNKRGTFQITGNSKNIEYFNRILKLNTDLQAKVETWNKQVATAQAKKDEATLQKIQNDFQAAQQANVNKIKAMIPEMGTNLVALWTAGNFLNPENDLETLTQVSERFKAEKPNSPNIHIKTFHQQIMRLKGVDVGSEAPEIAMKTPSDSTLALSSLRGKYVLIDFWASWCGPCRKENPNVVRMYYKFKDKGFDIFSVSLDQEKESWVKAIEKDGLPWHHVSDLQFWNSAAAAAYGVQAIPATFLLDKEGKIIAKFLRGDDLERKLEEVLK</sequence>
<gene>
    <name evidence="7" type="ORF">LV89_00588</name>
</gene>
<keyword evidence="5" id="KW-0175">Coiled coil</keyword>
<dbReference type="GO" id="GO:0016491">
    <property type="term" value="F:oxidoreductase activity"/>
    <property type="evidence" value="ECO:0007669"/>
    <property type="project" value="InterPro"/>
</dbReference>
<comment type="subcellular location">
    <subcellularLocation>
        <location evidence="1">Cell envelope</location>
    </subcellularLocation>
</comment>
<evidence type="ECO:0000259" key="6">
    <source>
        <dbReference type="PROSITE" id="PS51352"/>
    </source>
</evidence>
<dbReference type="Pfam" id="PF14289">
    <property type="entry name" value="DUF4369"/>
    <property type="match status" value="1"/>
</dbReference>
<dbReference type="GO" id="GO:0030313">
    <property type="term" value="C:cell envelope"/>
    <property type="evidence" value="ECO:0007669"/>
    <property type="project" value="UniProtKB-SubCell"/>
</dbReference>
<dbReference type="Pfam" id="PF08534">
    <property type="entry name" value="Redoxin"/>
    <property type="match status" value="1"/>
</dbReference>
<dbReference type="InterPro" id="IPR013740">
    <property type="entry name" value="Redoxin"/>
</dbReference>
<dbReference type="InterPro" id="IPR036249">
    <property type="entry name" value="Thioredoxin-like_sf"/>
</dbReference>
<evidence type="ECO:0000256" key="3">
    <source>
        <dbReference type="ARBA" id="ARBA00023157"/>
    </source>
</evidence>
<organism evidence="7 8">
    <name type="scientific">Arcicella aurantiaca</name>
    <dbReference type="NCBI Taxonomy" id="591202"/>
    <lineage>
        <taxon>Bacteria</taxon>
        <taxon>Pseudomonadati</taxon>
        <taxon>Bacteroidota</taxon>
        <taxon>Cytophagia</taxon>
        <taxon>Cytophagales</taxon>
        <taxon>Flectobacillaceae</taxon>
        <taxon>Arcicella</taxon>
    </lineage>
</organism>
<comment type="caution">
    <text evidence="7">The sequence shown here is derived from an EMBL/GenBank/DDBJ whole genome shotgun (WGS) entry which is preliminary data.</text>
</comment>
<dbReference type="InterPro" id="IPR017937">
    <property type="entry name" value="Thioredoxin_CS"/>
</dbReference>
<evidence type="ECO:0000256" key="5">
    <source>
        <dbReference type="SAM" id="Coils"/>
    </source>
</evidence>